<reference evidence="1 2" key="1">
    <citation type="journal article" date="2024" name="Int. J. Syst. Evol. Microbiol.">
        <title>Paenibacillus hexagrammi sp. nov., a novel bacterium isolated from the gut content of Hexagrammos agrammus.</title>
        <authorList>
            <person name="Jung H.K."/>
            <person name="Kim D.G."/>
            <person name="Zin H."/>
            <person name="Park J."/>
            <person name="Jung H."/>
            <person name="Kim Y.O."/>
            <person name="Kong H.J."/>
            <person name="Kim J.W."/>
            <person name="Kim Y.S."/>
        </authorList>
    </citation>
    <scope>NUCLEOTIDE SEQUENCE [LARGE SCALE GENOMIC DNA]</scope>
    <source>
        <strain evidence="1 2">YPD9-1</strain>
    </source>
</reference>
<gene>
    <name evidence="1" type="ORF">L0M14_00680</name>
</gene>
<dbReference type="RefSeq" id="WP_235120209.1">
    <property type="nucleotide sequence ID" value="NZ_CP090978.1"/>
</dbReference>
<protein>
    <submittedName>
        <fullName evidence="1">Uncharacterized protein</fullName>
    </submittedName>
</protein>
<name>A0ABY3SIH8_9BACL</name>
<keyword evidence="2" id="KW-1185">Reference proteome</keyword>
<evidence type="ECO:0000313" key="2">
    <source>
        <dbReference type="Proteomes" id="UP001649230"/>
    </source>
</evidence>
<sequence length="76" mass="8680">MIMTIPAKIATKNLEDLLRDEYCCEYGQVFAERAGGLTILNEDATAEKQEPVGEEHSKAEHIEYLHRIGLQEEYLL</sequence>
<evidence type="ECO:0000313" key="1">
    <source>
        <dbReference type="EMBL" id="UJF33818.1"/>
    </source>
</evidence>
<dbReference type="Proteomes" id="UP001649230">
    <property type="component" value="Chromosome"/>
</dbReference>
<dbReference type="EMBL" id="CP090978">
    <property type="protein sequence ID" value="UJF33818.1"/>
    <property type="molecule type" value="Genomic_DNA"/>
</dbReference>
<organism evidence="1 2">
    <name type="scientific">Paenibacillus hexagrammi</name>
    <dbReference type="NCBI Taxonomy" id="2908839"/>
    <lineage>
        <taxon>Bacteria</taxon>
        <taxon>Bacillati</taxon>
        <taxon>Bacillota</taxon>
        <taxon>Bacilli</taxon>
        <taxon>Bacillales</taxon>
        <taxon>Paenibacillaceae</taxon>
        <taxon>Paenibacillus</taxon>
    </lineage>
</organism>
<accession>A0ABY3SIH8</accession>
<proteinExistence type="predicted"/>